<evidence type="ECO:0000313" key="7">
    <source>
        <dbReference type="Proteomes" id="UP000663829"/>
    </source>
</evidence>
<keyword evidence="2" id="KW-0175">Coiled coil</keyword>
<evidence type="ECO:0000259" key="4">
    <source>
        <dbReference type="PROSITE" id="PS50102"/>
    </source>
</evidence>
<feature type="coiled-coil region" evidence="2">
    <location>
        <begin position="326"/>
        <end position="381"/>
    </location>
</feature>
<organism evidence="5 7">
    <name type="scientific">Didymodactylos carnosus</name>
    <dbReference type="NCBI Taxonomy" id="1234261"/>
    <lineage>
        <taxon>Eukaryota</taxon>
        <taxon>Metazoa</taxon>
        <taxon>Spiralia</taxon>
        <taxon>Gnathifera</taxon>
        <taxon>Rotifera</taxon>
        <taxon>Eurotatoria</taxon>
        <taxon>Bdelloidea</taxon>
        <taxon>Philodinida</taxon>
        <taxon>Philodinidae</taxon>
        <taxon>Didymodactylos</taxon>
    </lineage>
</organism>
<dbReference type="InterPro" id="IPR035979">
    <property type="entry name" value="RBD_domain_sf"/>
</dbReference>
<keyword evidence="1" id="KW-0694">RNA-binding</keyword>
<dbReference type="SUPFAM" id="SSF54928">
    <property type="entry name" value="RNA-binding domain, RBD"/>
    <property type="match status" value="1"/>
</dbReference>
<dbReference type="EMBL" id="CAJOBC010005360">
    <property type="protein sequence ID" value="CAF3861396.1"/>
    <property type="molecule type" value="Genomic_DNA"/>
</dbReference>
<evidence type="ECO:0000256" key="2">
    <source>
        <dbReference type="SAM" id="Coils"/>
    </source>
</evidence>
<evidence type="ECO:0000256" key="1">
    <source>
        <dbReference type="PROSITE-ProRule" id="PRU00176"/>
    </source>
</evidence>
<dbReference type="Proteomes" id="UP000663829">
    <property type="component" value="Unassembled WGS sequence"/>
</dbReference>
<evidence type="ECO:0000313" key="6">
    <source>
        <dbReference type="EMBL" id="CAF3861396.1"/>
    </source>
</evidence>
<accession>A0A814NUV1</accession>
<gene>
    <name evidence="5" type="ORF">GPM918_LOCUS18514</name>
    <name evidence="6" type="ORF">SRO942_LOCUS18508</name>
</gene>
<dbReference type="InterPro" id="IPR012677">
    <property type="entry name" value="Nucleotide-bd_a/b_plait_sf"/>
</dbReference>
<feature type="compositionally biased region" description="Basic residues" evidence="3">
    <location>
        <begin position="454"/>
        <end position="473"/>
    </location>
</feature>
<dbReference type="Proteomes" id="UP000681722">
    <property type="component" value="Unassembled WGS sequence"/>
</dbReference>
<name>A0A814NUV1_9BILA</name>
<dbReference type="CDD" id="cd00590">
    <property type="entry name" value="RRM_SF"/>
    <property type="match status" value="1"/>
</dbReference>
<dbReference type="EMBL" id="CAJNOQ010005362">
    <property type="protein sequence ID" value="CAF1096130.1"/>
    <property type="molecule type" value="Genomic_DNA"/>
</dbReference>
<reference evidence="5" key="1">
    <citation type="submission" date="2021-02" db="EMBL/GenBank/DDBJ databases">
        <authorList>
            <person name="Nowell W R."/>
        </authorList>
    </citation>
    <scope>NUCLEOTIDE SEQUENCE</scope>
</reference>
<evidence type="ECO:0000256" key="3">
    <source>
        <dbReference type="SAM" id="MobiDB-lite"/>
    </source>
</evidence>
<comment type="caution">
    <text evidence="5">The sequence shown here is derived from an EMBL/GenBank/DDBJ whole genome shotgun (WGS) entry which is preliminary data.</text>
</comment>
<protein>
    <recommendedName>
        <fullName evidence="4">RRM domain-containing protein</fullName>
    </recommendedName>
</protein>
<feature type="coiled-coil region" evidence="2">
    <location>
        <begin position="253"/>
        <end position="290"/>
    </location>
</feature>
<feature type="region of interest" description="Disordered" evidence="3">
    <location>
        <begin position="427"/>
        <end position="473"/>
    </location>
</feature>
<dbReference type="SMART" id="SM00360">
    <property type="entry name" value="RRM"/>
    <property type="match status" value="2"/>
</dbReference>
<sequence length="473" mass="55874">MSEFEIDMSKFHRQRHRTICVTDLSSFIGHQDLIDYFSQYDKIVQIQLRHKNNLALITFERISVIDEIMSEYSQHQIHKQYLNIRRYRSPDELGCFDSNTLHIPNTQQLDETMVKNYFYFYGKITHLIYKRNDGYFITFNSFDVVDKILLAEPHYIGGILVKMKRVMATSLSPRQRTQSSNSSSEHGTFNDVIKKKLEEYERIINEQKIHLTNSDIQLQSAQQTLQKKTDDYEACKTLLQSALNERHFFIEQMKLELLKREDLQQQLNQLQNQSDEHKCLLTENQCLREQVEKHCQIEQNYAKSLTDIQYDLQQTATELLQCRTGKDRLSTENIASQTKIESLKEELHQVLADLNKTKHSLQQKSAELETSEMNNKQLADKYEAAIIRNTYDPRFMNKIQNLVDMQKQEQQHKDGKQLQMMFDMFVKKKKNNQETDDDDNADAVSATSSDNSMKRKQPKRRAKTITTTKKRRK</sequence>
<dbReference type="AlphaFoldDB" id="A0A814NUV1"/>
<dbReference type="PROSITE" id="PS50102">
    <property type="entry name" value="RRM"/>
    <property type="match status" value="1"/>
</dbReference>
<dbReference type="Gene3D" id="3.30.70.330">
    <property type="match status" value="1"/>
</dbReference>
<dbReference type="InterPro" id="IPR000504">
    <property type="entry name" value="RRM_dom"/>
</dbReference>
<keyword evidence="7" id="KW-1185">Reference proteome</keyword>
<feature type="domain" description="RRM" evidence="4">
    <location>
        <begin position="17"/>
        <end position="89"/>
    </location>
</feature>
<evidence type="ECO:0000313" key="5">
    <source>
        <dbReference type="EMBL" id="CAF1096130.1"/>
    </source>
</evidence>
<proteinExistence type="predicted"/>
<dbReference type="GO" id="GO:0003723">
    <property type="term" value="F:RNA binding"/>
    <property type="evidence" value="ECO:0007669"/>
    <property type="project" value="UniProtKB-UniRule"/>
</dbReference>